<keyword evidence="1" id="KW-0472">Membrane</keyword>
<accession>A0A7W7VW52</accession>
<gene>
    <name evidence="4" type="ORF">FHR34_003337</name>
</gene>
<keyword evidence="1" id="KW-1133">Transmembrane helix</keyword>
<dbReference type="EMBL" id="JACHJV010000001">
    <property type="protein sequence ID" value="MBB4924344.1"/>
    <property type="molecule type" value="Genomic_DNA"/>
</dbReference>
<dbReference type="Proteomes" id="UP000540506">
    <property type="component" value="Unassembled WGS sequence"/>
</dbReference>
<feature type="transmembrane region" description="Helical" evidence="1">
    <location>
        <begin position="228"/>
        <end position="252"/>
    </location>
</feature>
<comment type="caution">
    <text evidence="4">The sequence shown here is derived from an EMBL/GenBank/DDBJ whole genome shotgun (WGS) entry which is preliminary data.</text>
</comment>
<protein>
    <submittedName>
        <fullName evidence="4">Putative membrane protein</fullName>
    </submittedName>
</protein>
<feature type="domain" description="DUF1648" evidence="2">
    <location>
        <begin position="144"/>
        <end position="190"/>
    </location>
</feature>
<feature type="transmembrane region" description="Helical" evidence="1">
    <location>
        <begin position="264"/>
        <end position="282"/>
    </location>
</feature>
<reference evidence="4 5" key="1">
    <citation type="submission" date="2020-08" db="EMBL/GenBank/DDBJ databases">
        <title>Sequencing the genomes of 1000 actinobacteria strains.</title>
        <authorList>
            <person name="Klenk H.-P."/>
        </authorList>
    </citation>
    <scope>NUCLEOTIDE SEQUENCE [LARGE SCALE GENOMIC DNA]</scope>
    <source>
        <strain evidence="4 5">DSM 41654</strain>
    </source>
</reference>
<proteinExistence type="predicted"/>
<dbReference type="Pfam" id="PF07853">
    <property type="entry name" value="DUF1648"/>
    <property type="match status" value="1"/>
</dbReference>
<dbReference type="InterPro" id="IPR043831">
    <property type="entry name" value="DUF5808"/>
</dbReference>
<feature type="transmembrane region" description="Helical" evidence="1">
    <location>
        <begin position="138"/>
        <end position="157"/>
    </location>
</feature>
<feature type="transmembrane region" description="Helical" evidence="1">
    <location>
        <begin position="185"/>
        <end position="207"/>
    </location>
</feature>
<feature type="domain" description="DUF5808" evidence="3">
    <location>
        <begin position="332"/>
        <end position="355"/>
    </location>
</feature>
<feature type="transmembrane region" description="Helical" evidence="1">
    <location>
        <begin position="354"/>
        <end position="372"/>
    </location>
</feature>
<name>A0A7W7VW52_KITKI</name>
<dbReference type="AlphaFoldDB" id="A0A7W7VW52"/>
<dbReference type="InterPro" id="IPR012867">
    <property type="entry name" value="DUF1648"/>
</dbReference>
<dbReference type="RefSeq" id="WP_184936306.1">
    <property type="nucleotide sequence ID" value="NZ_JACHJV010000001.1"/>
</dbReference>
<evidence type="ECO:0000313" key="5">
    <source>
        <dbReference type="Proteomes" id="UP000540506"/>
    </source>
</evidence>
<keyword evidence="1" id="KW-0812">Transmembrane</keyword>
<evidence type="ECO:0000259" key="3">
    <source>
        <dbReference type="Pfam" id="PF19124"/>
    </source>
</evidence>
<dbReference type="Pfam" id="PF19124">
    <property type="entry name" value="DUF5808"/>
    <property type="match status" value="1"/>
</dbReference>
<evidence type="ECO:0000313" key="4">
    <source>
        <dbReference type="EMBL" id="MBB4924344.1"/>
    </source>
</evidence>
<dbReference type="PANTHER" id="PTHR37810">
    <property type="entry name" value="IMMUNITY PROTEIN SDPI"/>
    <property type="match status" value="1"/>
</dbReference>
<feature type="transmembrane region" description="Helical" evidence="1">
    <location>
        <begin position="6"/>
        <end position="35"/>
    </location>
</feature>
<dbReference type="PANTHER" id="PTHR37810:SF5">
    <property type="entry name" value="IMMUNITY PROTEIN SDPI"/>
    <property type="match status" value="1"/>
</dbReference>
<keyword evidence="5" id="KW-1185">Reference proteome</keyword>
<evidence type="ECO:0000259" key="2">
    <source>
        <dbReference type="Pfam" id="PF07853"/>
    </source>
</evidence>
<organism evidence="4 5">
    <name type="scientific">Kitasatospora kifunensis</name>
    <name type="common">Streptomyces kifunensis</name>
    <dbReference type="NCBI Taxonomy" id="58351"/>
    <lineage>
        <taxon>Bacteria</taxon>
        <taxon>Bacillati</taxon>
        <taxon>Actinomycetota</taxon>
        <taxon>Actinomycetes</taxon>
        <taxon>Kitasatosporales</taxon>
        <taxon>Streptomycetaceae</taxon>
        <taxon>Kitasatospora</taxon>
    </lineage>
</organism>
<sequence length="374" mass="40002">MSTTAVLIQAVIGLLLLAAAWLTPSFTLATLPFGVRVPSERVQEPVVTEQRRAYRWWIALAGSTVLAAGTAWGLGTDATAAAPVTLVAVLTVQLAGYLRAHRAIAAVKQREEWFGGLRQGVAADTSLRTDPARFPWPWALPAVLLTLGTAVAGVVRYPSMPAQLAMHFNGPGQADRLAAKSVGTAFAPVFAQLGTTLLLLLVSWLSFRARPELDPARVKVTADQHRRFLARMARCLMALTFAADLTIALFGWRIWDGARALSPLPLMLPVALALAVVLVVALRSGQHGSRIPVAEPAEPADSADSAGTAPALVHRDDDRYWRLGGLFYLNRADSAAFVPKRFGVGWTINLGSPYGMLFVALTIALAVGLPLLTH</sequence>
<dbReference type="GO" id="GO:0009636">
    <property type="term" value="P:response to toxic substance"/>
    <property type="evidence" value="ECO:0007669"/>
    <property type="project" value="TreeGrafter"/>
</dbReference>
<feature type="transmembrane region" description="Helical" evidence="1">
    <location>
        <begin position="80"/>
        <end position="100"/>
    </location>
</feature>
<evidence type="ECO:0000256" key="1">
    <source>
        <dbReference type="SAM" id="Phobius"/>
    </source>
</evidence>
<feature type="transmembrane region" description="Helical" evidence="1">
    <location>
        <begin position="56"/>
        <end position="74"/>
    </location>
</feature>